<dbReference type="Gene3D" id="3.40.309.10">
    <property type="entry name" value="Aldehyde Dehydrogenase, Chain A, domain 2"/>
    <property type="match status" value="1"/>
</dbReference>
<dbReference type="InterPro" id="IPR016163">
    <property type="entry name" value="Ald_DH_C"/>
</dbReference>
<dbReference type="Pfam" id="PF05893">
    <property type="entry name" value="LuxC"/>
    <property type="match status" value="1"/>
</dbReference>
<proteinExistence type="inferred from homology"/>
<organism evidence="10 11">
    <name type="scientific">Amycolatopsis ultiminotia</name>
    <dbReference type="NCBI Taxonomy" id="543629"/>
    <lineage>
        <taxon>Bacteria</taxon>
        <taxon>Bacillati</taxon>
        <taxon>Actinomycetota</taxon>
        <taxon>Actinomycetes</taxon>
        <taxon>Pseudonocardiales</taxon>
        <taxon>Pseudonocardiaceae</taxon>
        <taxon>Amycolatopsis</taxon>
    </lineage>
</organism>
<dbReference type="Gene3D" id="3.40.605.10">
    <property type="entry name" value="Aldehyde Dehydrogenase, Chain A, domain 1"/>
    <property type="match status" value="1"/>
</dbReference>
<dbReference type="EC" id="1.2.1.50" evidence="4"/>
<gene>
    <name evidence="10" type="ORF">GCM10022222_74320</name>
</gene>
<dbReference type="Pfam" id="PF00501">
    <property type="entry name" value="AMP-binding"/>
    <property type="match status" value="1"/>
</dbReference>
<keyword evidence="5" id="KW-0521">NADP</keyword>
<evidence type="ECO:0000256" key="3">
    <source>
        <dbReference type="ARBA" id="ARBA00010915"/>
    </source>
</evidence>
<dbReference type="Proteomes" id="UP001500689">
    <property type="component" value="Unassembled WGS sequence"/>
</dbReference>
<evidence type="ECO:0000256" key="2">
    <source>
        <dbReference type="ARBA" id="ARBA00004908"/>
    </source>
</evidence>
<dbReference type="InterPro" id="IPR000873">
    <property type="entry name" value="AMP-dep_synth/lig_dom"/>
</dbReference>
<dbReference type="RefSeq" id="WP_344867974.1">
    <property type="nucleotide sequence ID" value="NZ_BAAAZN010000023.1"/>
</dbReference>
<protein>
    <recommendedName>
        <fullName evidence="4">long-chain-fatty-acyl-CoA reductase</fullName>
        <ecNumber evidence="4">1.2.1.50</ecNumber>
    </recommendedName>
</protein>
<comment type="pathway">
    <text evidence="2">Lipid metabolism; fatty acid reduction for biolumincescence.</text>
</comment>
<evidence type="ECO:0000256" key="5">
    <source>
        <dbReference type="ARBA" id="ARBA00022857"/>
    </source>
</evidence>
<dbReference type="InterPro" id="IPR016162">
    <property type="entry name" value="Ald_DH_N"/>
</dbReference>
<comment type="similarity">
    <text evidence="3">Belongs to the LuxC family.</text>
</comment>
<dbReference type="Gene3D" id="3.40.50.12780">
    <property type="entry name" value="N-terminal domain of ligase-like"/>
    <property type="match status" value="1"/>
</dbReference>
<comment type="function">
    <text evidence="1">LuxC is the fatty acid reductase enzyme responsible for synthesis of the aldehyde substrate for the luminescent reaction catalyzed by luciferase.</text>
</comment>
<comment type="catalytic activity">
    <reaction evidence="8">
        <text>a long-chain fatty aldehyde + NADP(+) + CoA = a long-chain fatty acyl-CoA + NADPH + H(+)</text>
        <dbReference type="Rhea" id="RHEA:15437"/>
        <dbReference type="ChEBI" id="CHEBI:15378"/>
        <dbReference type="ChEBI" id="CHEBI:17176"/>
        <dbReference type="ChEBI" id="CHEBI:57287"/>
        <dbReference type="ChEBI" id="CHEBI:57783"/>
        <dbReference type="ChEBI" id="CHEBI:58349"/>
        <dbReference type="ChEBI" id="CHEBI:83139"/>
        <dbReference type="EC" id="1.2.1.50"/>
    </reaction>
</comment>
<name>A0ABP6Y7N3_9PSEU</name>
<evidence type="ECO:0000256" key="8">
    <source>
        <dbReference type="ARBA" id="ARBA00049412"/>
    </source>
</evidence>
<dbReference type="SUPFAM" id="SSF56801">
    <property type="entry name" value="Acetyl-CoA synthetase-like"/>
    <property type="match status" value="1"/>
</dbReference>
<evidence type="ECO:0000313" key="11">
    <source>
        <dbReference type="Proteomes" id="UP001500689"/>
    </source>
</evidence>
<dbReference type="InterPro" id="IPR008670">
    <property type="entry name" value="CoA_reduct_LuxC"/>
</dbReference>
<evidence type="ECO:0000259" key="9">
    <source>
        <dbReference type="Pfam" id="PF00501"/>
    </source>
</evidence>
<evidence type="ECO:0000256" key="6">
    <source>
        <dbReference type="ARBA" id="ARBA00023002"/>
    </source>
</evidence>
<dbReference type="InterPro" id="IPR016161">
    <property type="entry name" value="Ald_DH/histidinol_DH"/>
</dbReference>
<evidence type="ECO:0000256" key="1">
    <source>
        <dbReference type="ARBA" id="ARBA00003277"/>
    </source>
</evidence>
<keyword evidence="7" id="KW-0455">Luminescence</keyword>
<dbReference type="SUPFAM" id="SSF53720">
    <property type="entry name" value="ALDH-like"/>
    <property type="match status" value="1"/>
</dbReference>
<keyword evidence="11" id="KW-1185">Reference proteome</keyword>
<keyword evidence="6" id="KW-0560">Oxidoreductase</keyword>
<evidence type="ECO:0000313" key="10">
    <source>
        <dbReference type="EMBL" id="GAA3578727.1"/>
    </source>
</evidence>
<dbReference type="InterPro" id="IPR042099">
    <property type="entry name" value="ANL_N_sf"/>
</dbReference>
<dbReference type="PANTHER" id="PTHR43845:SF1">
    <property type="entry name" value="BLR5969 PROTEIN"/>
    <property type="match status" value="1"/>
</dbReference>
<feature type="domain" description="AMP-dependent synthetase/ligase" evidence="9">
    <location>
        <begin position="484"/>
        <end position="684"/>
    </location>
</feature>
<comment type="caution">
    <text evidence="10">The sequence shown here is derived from an EMBL/GenBank/DDBJ whole genome shotgun (WGS) entry which is preliminary data.</text>
</comment>
<dbReference type="EMBL" id="BAAAZN010000023">
    <property type="protein sequence ID" value="GAA3578727.1"/>
    <property type="molecule type" value="Genomic_DNA"/>
</dbReference>
<sequence>MKNHFWQGIWVTDEEAAQRLETLETTTQELLQAPRLSPATVLAAGDALAVRLAKPDDELRVRLTKLLLERGVPAGEAARTFDDLLRVLDRAELERKLTSELGGIDPARLARGDFRRTVFEAWVPVGLLAHIASGNAPAVGALSVVEGLLSGNVNVVKAAGDDSRFTAELLAALAAQDPTGSIAERVIVLHFSSSRRDWLARMIEPADAVAAWGGEEALAGIAELVRPGTRLIDWGPKLSFAYLTEDVWSSRSALRGVAADICRLDQQACSSPQVIYLDTEDEAEVFAFAERFAPVLAETVAAGEPREPSLPEWAEITNTTLVAQLEEHLGLTKVLAAEDGSWRIIADVRDTLRASPLYRSVWVKPLPRKNITAALRPMRRYLQTAGVGATRPDTAALARLLVAIGVQRVTVPGEMLSGYAGEPHDGVYALQRYSRRVDVQLDERFAADAALDDLGTAEQLPVPDVPVTPKSEFESLQDGRGEVFFLSGGSTGKPKLSAFTWADYDEHMRFGAESLLTSGLDPRTDRVMNLFFGGRMYGGFVSFFSSLERLGAVQFPMSADLSRLDAIAEAIVHNQVDTLVTLPSFTTALFTECADLLRRYRGVRKIFYAGEHFGTAQIAWLQAEFGIELIRSAAYGGVDAGPMAFQCPQSPARVHHVFTGLQTLEILDGNDEPVPAGEPGRLVFTAHTRRGQRLDRYEIGDLGRWIAQPCGCGRRSPRFELLGRVGDVFRTAFQTMNYRRFVQLAEQDCGYTGALQLMLTDVAGGEHLTVRVEDGTDPNALEQALIEGYDQLAEAVHGTRRLRLEVESVAREGFVRTATGGKVVAVVENRAGRNHSGSTT</sequence>
<evidence type="ECO:0000256" key="4">
    <source>
        <dbReference type="ARBA" id="ARBA00013020"/>
    </source>
</evidence>
<evidence type="ECO:0000256" key="7">
    <source>
        <dbReference type="ARBA" id="ARBA00023223"/>
    </source>
</evidence>
<accession>A0ABP6Y7N3</accession>
<reference evidence="11" key="1">
    <citation type="journal article" date="2019" name="Int. J. Syst. Evol. Microbiol.">
        <title>The Global Catalogue of Microorganisms (GCM) 10K type strain sequencing project: providing services to taxonomists for standard genome sequencing and annotation.</title>
        <authorList>
            <consortium name="The Broad Institute Genomics Platform"/>
            <consortium name="The Broad Institute Genome Sequencing Center for Infectious Disease"/>
            <person name="Wu L."/>
            <person name="Ma J."/>
        </authorList>
    </citation>
    <scope>NUCLEOTIDE SEQUENCE [LARGE SCALE GENOMIC DNA]</scope>
    <source>
        <strain evidence="11">JCM 16898</strain>
    </source>
</reference>
<dbReference type="PANTHER" id="PTHR43845">
    <property type="entry name" value="BLR5969 PROTEIN"/>
    <property type="match status" value="1"/>
</dbReference>